<dbReference type="AlphaFoldDB" id="A0A372ZYE3"/>
<reference evidence="2 3" key="1">
    <citation type="submission" date="2018-08" db="EMBL/GenBank/DDBJ databases">
        <title>Diversity &amp; Physiological Properties of Lignin-Decomposing Actinobacteria from Soil.</title>
        <authorList>
            <person name="Roh S.G."/>
            <person name="Kim S.B."/>
        </authorList>
    </citation>
    <scope>NUCLEOTIDE SEQUENCE [LARGE SCALE GENOMIC DNA]</scope>
    <source>
        <strain evidence="2 3">MMS17-GH009</strain>
    </source>
</reference>
<keyword evidence="1" id="KW-0472">Membrane</keyword>
<dbReference type="InterPro" id="IPR000801">
    <property type="entry name" value="Esterase-like"/>
</dbReference>
<protein>
    <submittedName>
        <fullName evidence="2">Esterase</fullName>
    </submittedName>
</protein>
<dbReference type="Pfam" id="PF00756">
    <property type="entry name" value="Esterase"/>
    <property type="match status" value="1"/>
</dbReference>
<keyword evidence="1" id="KW-1133">Transmembrane helix</keyword>
<name>A0A372ZYE3_9ACTN</name>
<keyword evidence="3" id="KW-1185">Reference proteome</keyword>
<dbReference type="GO" id="GO:0016747">
    <property type="term" value="F:acyltransferase activity, transferring groups other than amino-acyl groups"/>
    <property type="evidence" value="ECO:0007669"/>
    <property type="project" value="TreeGrafter"/>
</dbReference>
<sequence>MKPAPTVSHRKADGMELTSDALVNSLLALGAAAVVTTLWLWPRLAPQRPLPVLGRIGLLTVVQASVLAVLALSVNNSFGFYTSWDDLLSPGGAKLALAGNENHRGGTPVPDALVQPTTEGGLETITNLPKGPPEEVGRIESVRVSGKETGFSDQMFVYLPPAYFDPKLTLVRFPVLLAIAGYPGTTLNLLHELPLAQTAIELQRSGKMPPTVLVMARPAVVPSRDTECVDVPGGPRTETWFVKDVPEAILSAYRVGRTAGSWGTLGYSTGGSCALRLAMRFPNVYGSAASLHGDFTVRQDNYTGGDLFNGDKALAQQHDLGWRLQNLPVPALNVLAVSTRAEGDYPQTVQFVDLATRTAAANPQFKIDSLYLDDGGHNFDSWTRELPATLEWLGSHLG</sequence>
<evidence type="ECO:0000256" key="1">
    <source>
        <dbReference type="SAM" id="Phobius"/>
    </source>
</evidence>
<evidence type="ECO:0000313" key="2">
    <source>
        <dbReference type="EMBL" id="RGD60869.1"/>
    </source>
</evidence>
<dbReference type="Proteomes" id="UP000263377">
    <property type="component" value="Unassembled WGS sequence"/>
</dbReference>
<dbReference type="Gene3D" id="3.40.50.1820">
    <property type="entry name" value="alpha/beta hydrolase"/>
    <property type="match status" value="1"/>
</dbReference>
<comment type="caution">
    <text evidence="2">The sequence shown here is derived from an EMBL/GenBank/DDBJ whole genome shotgun (WGS) entry which is preliminary data.</text>
</comment>
<dbReference type="PANTHER" id="PTHR48098">
    <property type="entry name" value="ENTEROCHELIN ESTERASE-RELATED"/>
    <property type="match status" value="1"/>
</dbReference>
<keyword evidence="1" id="KW-0812">Transmembrane</keyword>
<proteinExistence type="predicted"/>
<organism evidence="2 3">
    <name type="scientific">Kitasatospora xanthocidica</name>
    <dbReference type="NCBI Taxonomy" id="83382"/>
    <lineage>
        <taxon>Bacteria</taxon>
        <taxon>Bacillati</taxon>
        <taxon>Actinomycetota</taxon>
        <taxon>Actinomycetes</taxon>
        <taxon>Kitasatosporales</taxon>
        <taxon>Streptomycetaceae</taxon>
        <taxon>Kitasatospora</taxon>
    </lineage>
</organism>
<dbReference type="SUPFAM" id="SSF53474">
    <property type="entry name" value="alpha/beta-Hydrolases"/>
    <property type="match status" value="1"/>
</dbReference>
<feature type="transmembrane region" description="Helical" evidence="1">
    <location>
        <begin position="53"/>
        <end position="74"/>
    </location>
</feature>
<feature type="transmembrane region" description="Helical" evidence="1">
    <location>
        <begin position="21"/>
        <end position="41"/>
    </location>
</feature>
<gene>
    <name evidence="2" type="ORF">DR950_26650</name>
</gene>
<dbReference type="EMBL" id="QVIG01000001">
    <property type="protein sequence ID" value="RGD60869.1"/>
    <property type="molecule type" value="Genomic_DNA"/>
</dbReference>
<accession>A0A372ZYE3</accession>
<evidence type="ECO:0000313" key="3">
    <source>
        <dbReference type="Proteomes" id="UP000263377"/>
    </source>
</evidence>
<dbReference type="PANTHER" id="PTHR48098:SF1">
    <property type="entry name" value="DIACYLGLYCEROL ACYLTRANSFERASE_MYCOLYLTRANSFERASE AG85A"/>
    <property type="match status" value="1"/>
</dbReference>
<dbReference type="InterPro" id="IPR029058">
    <property type="entry name" value="AB_hydrolase_fold"/>
</dbReference>
<dbReference type="InterPro" id="IPR050583">
    <property type="entry name" value="Mycobacterial_A85_antigen"/>
</dbReference>